<comment type="caution">
    <text evidence="1">The sequence shown here is derived from an EMBL/GenBank/DDBJ whole genome shotgun (WGS) entry which is preliminary data.</text>
</comment>
<accession>A0A402BAT7</accession>
<dbReference type="SUPFAM" id="SSF48371">
    <property type="entry name" value="ARM repeat"/>
    <property type="match status" value="1"/>
</dbReference>
<evidence type="ECO:0008006" key="3">
    <source>
        <dbReference type="Google" id="ProtNLM"/>
    </source>
</evidence>
<keyword evidence="2" id="KW-1185">Reference proteome</keyword>
<dbReference type="RefSeq" id="WP_126628745.1">
    <property type="nucleotide sequence ID" value="NZ_BIFT01000001.1"/>
</dbReference>
<dbReference type="AlphaFoldDB" id="A0A402BAT7"/>
<name>A0A402BAT7_9CHLR</name>
<dbReference type="InterPro" id="IPR016024">
    <property type="entry name" value="ARM-type_fold"/>
</dbReference>
<evidence type="ECO:0000313" key="2">
    <source>
        <dbReference type="Proteomes" id="UP000287171"/>
    </source>
</evidence>
<dbReference type="EMBL" id="BIFT01000001">
    <property type="protein sequence ID" value="GCE28538.1"/>
    <property type="molecule type" value="Genomic_DNA"/>
</dbReference>
<dbReference type="Proteomes" id="UP000287171">
    <property type="component" value="Unassembled WGS sequence"/>
</dbReference>
<organism evidence="1 2">
    <name type="scientific">Dictyobacter alpinus</name>
    <dbReference type="NCBI Taxonomy" id="2014873"/>
    <lineage>
        <taxon>Bacteria</taxon>
        <taxon>Bacillati</taxon>
        <taxon>Chloroflexota</taxon>
        <taxon>Ktedonobacteria</taxon>
        <taxon>Ktedonobacterales</taxon>
        <taxon>Dictyobacteraceae</taxon>
        <taxon>Dictyobacter</taxon>
    </lineage>
</organism>
<reference evidence="2" key="1">
    <citation type="submission" date="2018-12" db="EMBL/GenBank/DDBJ databases">
        <title>Tengunoibacter tsumagoiensis gen. nov., sp. nov., Dictyobacter kobayashii sp. nov., D. alpinus sp. nov., and D. joshuensis sp. nov. and description of Dictyobacteraceae fam. nov. within the order Ktedonobacterales isolated from Tengu-no-mugimeshi.</title>
        <authorList>
            <person name="Wang C.M."/>
            <person name="Zheng Y."/>
            <person name="Sakai Y."/>
            <person name="Toyoda A."/>
            <person name="Minakuchi Y."/>
            <person name="Abe K."/>
            <person name="Yokota A."/>
            <person name="Yabe S."/>
        </authorList>
    </citation>
    <scope>NUCLEOTIDE SEQUENCE [LARGE SCALE GENOMIC DNA]</scope>
    <source>
        <strain evidence="2">Uno16</strain>
    </source>
</reference>
<sequence>MNDNEISQELTWYKSSLLEAKSYLSQKAWPAKFPELHARFTTVAMSDIDGCRKIAGELLKDDNYDVRLGALRLLRSLKLRDTILSLMIIRVALKEEGLREEALFALWTKDTYKVLPQILEFAEKGYYQALTMARYLLRTPEEIHQGIAIARKYLLSEDYEVREASLFLLQKYASIPEEAPLILAAVQKYLDELFISALKKAPPELVLEPLKVLRSPIGKEYAEYVDLTHTIDFLEKKEKEITENKIHFFVEGNKE</sequence>
<gene>
    <name evidence="1" type="ORF">KDA_40220</name>
</gene>
<evidence type="ECO:0000313" key="1">
    <source>
        <dbReference type="EMBL" id="GCE28538.1"/>
    </source>
</evidence>
<protein>
    <recommendedName>
        <fullName evidence="3">HEAT repeat domain-containing protein</fullName>
    </recommendedName>
</protein>
<proteinExistence type="predicted"/>